<keyword evidence="2" id="KW-1185">Reference proteome</keyword>
<reference evidence="1 2" key="1">
    <citation type="submission" date="2014-06" db="EMBL/GenBank/DDBJ databases">
        <title>Functional and comparative genomic analyses of the Drosophila gut microbiota identify candidate symbiosis factors.</title>
        <authorList>
            <person name="Newell P.D."/>
            <person name="Chaston J.M."/>
            <person name="Douglas A.E."/>
        </authorList>
    </citation>
    <scope>NUCLEOTIDE SEQUENCE [LARGE SCALE GENOMIC DNA]</scope>
    <source>
        <strain evidence="1 2">DmCS_006</strain>
    </source>
</reference>
<proteinExistence type="predicted"/>
<comment type="caution">
    <text evidence="1">The sequence shown here is derived from an EMBL/GenBank/DDBJ whole genome shotgun (WGS) entry which is preliminary data.</text>
</comment>
<accession>A0A094YJX9</accession>
<organism evidence="1 2">
    <name type="scientific">Acetobacter tropicalis</name>
    <dbReference type="NCBI Taxonomy" id="104102"/>
    <lineage>
        <taxon>Bacteria</taxon>
        <taxon>Pseudomonadati</taxon>
        <taxon>Pseudomonadota</taxon>
        <taxon>Alphaproteobacteria</taxon>
        <taxon>Acetobacterales</taxon>
        <taxon>Acetobacteraceae</taxon>
        <taxon>Acetobacter</taxon>
    </lineage>
</organism>
<name>A0A094YJX9_9PROT</name>
<dbReference type="EMBL" id="JOKM01000079">
    <property type="protein sequence ID" value="KGB22325.1"/>
    <property type="molecule type" value="Genomic_DNA"/>
</dbReference>
<evidence type="ECO:0000313" key="2">
    <source>
        <dbReference type="Proteomes" id="UP000029448"/>
    </source>
</evidence>
<dbReference type="AlphaFoldDB" id="A0A094YJX9"/>
<protein>
    <submittedName>
        <fullName evidence="1">Uncharacterized protein</fullName>
    </submittedName>
</protein>
<sequence length="41" mass="4264">MDGSSRSRALDICVRFGLTFGVLGSMCLKQDLTGLQSGDAG</sequence>
<gene>
    <name evidence="1" type="ORF">AtDm6_2336</name>
</gene>
<evidence type="ECO:0000313" key="1">
    <source>
        <dbReference type="EMBL" id="KGB22325.1"/>
    </source>
</evidence>
<dbReference type="Proteomes" id="UP000029448">
    <property type="component" value="Unassembled WGS sequence"/>
</dbReference>